<reference evidence="2" key="2">
    <citation type="submission" date="2023-05" db="EMBL/GenBank/DDBJ databases">
        <authorList>
            <consortium name="Lawrence Berkeley National Laboratory"/>
            <person name="Steindorff A."/>
            <person name="Hensen N."/>
            <person name="Bonometti L."/>
            <person name="Westerberg I."/>
            <person name="Brannstrom I.O."/>
            <person name="Guillou S."/>
            <person name="Cros-Aarteil S."/>
            <person name="Calhoun S."/>
            <person name="Haridas S."/>
            <person name="Kuo A."/>
            <person name="Mondo S."/>
            <person name="Pangilinan J."/>
            <person name="Riley R."/>
            <person name="Labutti K."/>
            <person name="Andreopoulos B."/>
            <person name="Lipzen A."/>
            <person name="Chen C."/>
            <person name="Yanf M."/>
            <person name="Daum C."/>
            <person name="Ng V."/>
            <person name="Clum A."/>
            <person name="Ohm R."/>
            <person name="Martin F."/>
            <person name="Silar P."/>
            <person name="Natvig D."/>
            <person name="Lalanne C."/>
            <person name="Gautier V."/>
            <person name="Ament-Velasquez S.L."/>
            <person name="Kruys A."/>
            <person name="Hutchinson M.I."/>
            <person name="Powell A.J."/>
            <person name="Barry K."/>
            <person name="Miller A.N."/>
            <person name="Grigoriev I.V."/>
            <person name="Debuchy R."/>
            <person name="Gladieux P."/>
            <person name="Thoren M.H."/>
            <person name="Johannesson H."/>
        </authorList>
    </citation>
    <scope>NUCLEOTIDE SEQUENCE</scope>
    <source>
        <strain evidence="2">PSN243</strain>
    </source>
</reference>
<accession>A0AAV9GDY5</accession>
<keyword evidence="3" id="KW-1185">Reference proteome</keyword>
<gene>
    <name evidence="2" type="ORF">QBC34DRAFT_383456</name>
</gene>
<evidence type="ECO:0000256" key="1">
    <source>
        <dbReference type="SAM" id="SignalP"/>
    </source>
</evidence>
<feature type="chain" id="PRO_5043653581" description="Secreted protein" evidence="1">
    <location>
        <begin position="19"/>
        <end position="117"/>
    </location>
</feature>
<keyword evidence="1" id="KW-0732">Signal</keyword>
<organism evidence="2 3">
    <name type="scientific">Podospora aff. communis PSN243</name>
    <dbReference type="NCBI Taxonomy" id="3040156"/>
    <lineage>
        <taxon>Eukaryota</taxon>
        <taxon>Fungi</taxon>
        <taxon>Dikarya</taxon>
        <taxon>Ascomycota</taxon>
        <taxon>Pezizomycotina</taxon>
        <taxon>Sordariomycetes</taxon>
        <taxon>Sordariomycetidae</taxon>
        <taxon>Sordariales</taxon>
        <taxon>Podosporaceae</taxon>
        <taxon>Podospora</taxon>
    </lineage>
</organism>
<dbReference type="AlphaFoldDB" id="A0AAV9GDY5"/>
<feature type="signal peptide" evidence="1">
    <location>
        <begin position="1"/>
        <end position="18"/>
    </location>
</feature>
<dbReference type="EMBL" id="MU865958">
    <property type="protein sequence ID" value="KAK4446304.1"/>
    <property type="molecule type" value="Genomic_DNA"/>
</dbReference>
<evidence type="ECO:0000313" key="3">
    <source>
        <dbReference type="Proteomes" id="UP001321760"/>
    </source>
</evidence>
<dbReference type="Proteomes" id="UP001321760">
    <property type="component" value="Unassembled WGS sequence"/>
</dbReference>
<protein>
    <recommendedName>
        <fullName evidence="4">Secreted protein</fullName>
    </recommendedName>
</protein>
<evidence type="ECO:0008006" key="4">
    <source>
        <dbReference type="Google" id="ProtNLM"/>
    </source>
</evidence>
<proteinExistence type="predicted"/>
<reference evidence="2" key="1">
    <citation type="journal article" date="2023" name="Mol. Phylogenet. Evol.">
        <title>Genome-scale phylogeny and comparative genomics of the fungal order Sordariales.</title>
        <authorList>
            <person name="Hensen N."/>
            <person name="Bonometti L."/>
            <person name="Westerberg I."/>
            <person name="Brannstrom I.O."/>
            <person name="Guillou S."/>
            <person name="Cros-Aarteil S."/>
            <person name="Calhoun S."/>
            <person name="Haridas S."/>
            <person name="Kuo A."/>
            <person name="Mondo S."/>
            <person name="Pangilinan J."/>
            <person name="Riley R."/>
            <person name="LaButti K."/>
            <person name="Andreopoulos B."/>
            <person name="Lipzen A."/>
            <person name="Chen C."/>
            <person name="Yan M."/>
            <person name="Daum C."/>
            <person name="Ng V."/>
            <person name="Clum A."/>
            <person name="Steindorff A."/>
            <person name="Ohm R.A."/>
            <person name="Martin F."/>
            <person name="Silar P."/>
            <person name="Natvig D.O."/>
            <person name="Lalanne C."/>
            <person name="Gautier V."/>
            <person name="Ament-Velasquez S.L."/>
            <person name="Kruys A."/>
            <person name="Hutchinson M.I."/>
            <person name="Powell A.J."/>
            <person name="Barry K."/>
            <person name="Miller A.N."/>
            <person name="Grigoriev I.V."/>
            <person name="Debuchy R."/>
            <person name="Gladieux P."/>
            <person name="Hiltunen Thoren M."/>
            <person name="Johannesson H."/>
        </authorList>
    </citation>
    <scope>NUCLEOTIDE SEQUENCE</scope>
    <source>
        <strain evidence="2">PSN243</strain>
    </source>
</reference>
<sequence>MRLAILGPMGALVSGAVADTFTTYTTCPARGGNCDSSKSVWWNVWGQARPFNANAHCRDPFIPGVTEVCMDWGSNSAFFRTTTGQKRCLRKESSRSVTRCAAVNVCYFDTWVEIACL</sequence>
<evidence type="ECO:0000313" key="2">
    <source>
        <dbReference type="EMBL" id="KAK4446304.1"/>
    </source>
</evidence>
<name>A0AAV9GDY5_9PEZI</name>
<comment type="caution">
    <text evidence="2">The sequence shown here is derived from an EMBL/GenBank/DDBJ whole genome shotgun (WGS) entry which is preliminary data.</text>
</comment>